<proteinExistence type="predicted"/>
<organism evidence="2 3">
    <name type="scientific">Hydrogenophaga intermedia</name>
    <dbReference type="NCBI Taxonomy" id="65786"/>
    <lineage>
        <taxon>Bacteria</taxon>
        <taxon>Pseudomonadati</taxon>
        <taxon>Pseudomonadota</taxon>
        <taxon>Betaproteobacteria</taxon>
        <taxon>Burkholderiales</taxon>
        <taxon>Comamonadaceae</taxon>
        <taxon>Hydrogenophaga</taxon>
    </lineage>
</organism>
<keyword evidence="3" id="KW-1185">Reference proteome</keyword>
<reference evidence="3" key="2">
    <citation type="submission" date="2014-11" db="EMBL/GenBank/DDBJ databases">
        <title>Draft genome sequence of Hydrogenophaga intermedia S1.</title>
        <authorList>
            <person name="Gan H.M."/>
            <person name="Chew T.H."/>
            <person name="Stolz A."/>
        </authorList>
    </citation>
    <scope>NUCLEOTIDE SEQUENCE [LARGE SCALE GENOMIC DNA]</scope>
    <source>
        <strain evidence="3">S1</strain>
    </source>
</reference>
<feature type="region of interest" description="Disordered" evidence="1">
    <location>
        <begin position="96"/>
        <end position="115"/>
    </location>
</feature>
<dbReference type="AlphaFoldDB" id="A0A1L1PHW7"/>
<dbReference type="Proteomes" id="UP000028878">
    <property type="component" value="Unassembled WGS sequence"/>
</dbReference>
<protein>
    <submittedName>
        <fullName evidence="2">Uncharacterized protein</fullName>
    </submittedName>
</protein>
<dbReference type="RefSeq" id="WP_035621224.1">
    <property type="nucleotide sequence ID" value="NZ_CCAE010000010.1"/>
</dbReference>
<evidence type="ECO:0000313" key="2">
    <source>
        <dbReference type="EMBL" id="CDN87349.1"/>
    </source>
</evidence>
<evidence type="ECO:0000313" key="3">
    <source>
        <dbReference type="Proteomes" id="UP000028878"/>
    </source>
</evidence>
<dbReference type="EMBL" id="CCAE010000010">
    <property type="protein sequence ID" value="CDN87349.1"/>
    <property type="molecule type" value="Genomic_DNA"/>
</dbReference>
<sequence>MEQISLDLQAAAERGRRMAQCAGARAERKVDSLWVDTALTFLASFARDQRGHEFTMEQARAALDGKVATPPDLRAWGQVTRRAIARHILVPVGLARAASSHGSLKPTYKAGEGAR</sequence>
<name>A0A1L1PHW7_HYDIT</name>
<gene>
    <name evidence="2" type="ORF">BN948_01771</name>
</gene>
<accession>A0A1L1PHW7</accession>
<evidence type="ECO:0000256" key="1">
    <source>
        <dbReference type="SAM" id="MobiDB-lite"/>
    </source>
</evidence>
<reference evidence="3" key="1">
    <citation type="submission" date="2014-02" db="EMBL/GenBank/DDBJ databases">
        <authorList>
            <person name="Gan H."/>
        </authorList>
    </citation>
    <scope>NUCLEOTIDE SEQUENCE [LARGE SCALE GENOMIC DNA]</scope>
    <source>
        <strain evidence="3">S1</strain>
    </source>
</reference>